<dbReference type="InterPro" id="IPR047214">
    <property type="entry name" value="TPP_PDC_IPDC"/>
</dbReference>
<evidence type="ECO:0000256" key="7">
    <source>
        <dbReference type="ARBA" id="ARBA00022793"/>
    </source>
</evidence>
<evidence type="ECO:0000256" key="12">
    <source>
        <dbReference type="RuleBase" id="RU362132"/>
    </source>
</evidence>
<dbReference type="AlphaFoldDB" id="A0A218ZCL6"/>
<dbReference type="GO" id="GO:0030976">
    <property type="term" value="F:thiamine pyrophosphate binding"/>
    <property type="evidence" value="ECO:0007669"/>
    <property type="project" value="InterPro"/>
</dbReference>
<feature type="binding site" evidence="11">
    <location>
        <position position="428"/>
    </location>
    <ligand>
        <name>Mg(2+)</name>
        <dbReference type="ChEBI" id="CHEBI:18420"/>
    </ligand>
</feature>
<dbReference type="GO" id="GO:0004737">
    <property type="term" value="F:pyruvate decarboxylase activity"/>
    <property type="evidence" value="ECO:0007669"/>
    <property type="project" value="UniProtKB-EC"/>
</dbReference>
<dbReference type="CDD" id="cd02005">
    <property type="entry name" value="TPP_PDC_IPDC"/>
    <property type="match status" value="1"/>
</dbReference>
<comment type="catalytic activity">
    <reaction evidence="1">
        <text>a 2-oxocarboxylate + H(+) = an aldehyde + CO2</text>
        <dbReference type="Rhea" id="RHEA:11628"/>
        <dbReference type="ChEBI" id="CHEBI:15378"/>
        <dbReference type="ChEBI" id="CHEBI:16526"/>
        <dbReference type="ChEBI" id="CHEBI:17478"/>
        <dbReference type="ChEBI" id="CHEBI:35179"/>
        <dbReference type="EC" id="4.1.1.1"/>
    </reaction>
</comment>
<dbReference type="Gene3D" id="3.40.50.970">
    <property type="match status" value="2"/>
</dbReference>
<evidence type="ECO:0000256" key="11">
    <source>
        <dbReference type="PIRSR" id="PIRSR036565-2"/>
    </source>
</evidence>
<dbReference type="GO" id="GO:0000287">
    <property type="term" value="F:magnesium ion binding"/>
    <property type="evidence" value="ECO:0007669"/>
    <property type="project" value="InterPro"/>
</dbReference>
<evidence type="ECO:0000256" key="8">
    <source>
        <dbReference type="ARBA" id="ARBA00022842"/>
    </source>
</evidence>
<dbReference type="GO" id="GO:0005829">
    <property type="term" value="C:cytosol"/>
    <property type="evidence" value="ECO:0007669"/>
    <property type="project" value="TreeGrafter"/>
</dbReference>
<dbReference type="OrthoDB" id="308383at2759"/>
<dbReference type="STRING" id="503106.A0A218ZCL6"/>
<feature type="domain" description="Thiamine pyrophosphate enzyme central" evidence="13">
    <location>
        <begin position="205"/>
        <end position="301"/>
    </location>
</feature>
<dbReference type="InterPro" id="IPR012110">
    <property type="entry name" value="PDC/IPDC-like"/>
</dbReference>
<dbReference type="InterPro" id="IPR012000">
    <property type="entry name" value="Thiamin_PyroP_enz_cen_dom"/>
</dbReference>
<dbReference type="CDD" id="cd07038">
    <property type="entry name" value="TPP_PYR_PDC_IPDC_like"/>
    <property type="match status" value="1"/>
</dbReference>
<evidence type="ECO:0000256" key="6">
    <source>
        <dbReference type="ARBA" id="ARBA00022723"/>
    </source>
</evidence>
<evidence type="ECO:0000256" key="2">
    <source>
        <dbReference type="ARBA" id="ARBA00001964"/>
    </source>
</evidence>
<dbReference type="Gene3D" id="3.40.50.1220">
    <property type="entry name" value="TPP-binding domain"/>
    <property type="match status" value="1"/>
</dbReference>
<evidence type="ECO:0000256" key="10">
    <source>
        <dbReference type="ARBA" id="ARBA00023239"/>
    </source>
</evidence>
<name>A0A218ZCL6_9HELO</name>
<dbReference type="Pfam" id="PF02776">
    <property type="entry name" value="TPP_enzyme_N"/>
    <property type="match status" value="1"/>
</dbReference>
<dbReference type="EC" id="4.1.1.1" evidence="4"/>
<evidence type="ECO:0000256" key="9">
    <source>
        <dbReference type="ARBA" id="ARBA00023052"/>
    </source>
</evidence>
<proteinExistence type="inferred from homology"/>
<keyword evidence="8 11" id="KW-0460">Magnesium</keyword>
<evidence type="ECO:0000259" key="14">
    <source>
        <dbReference type="Pfam" id="PF02775"/>
    </source>
</evidence>
<feature type="domain" description="Thiamine pyrophosphate enzyme TPP-binding" evidence="14">
    <location>
        <begin position="358"/>
        <end position="483"/>
    </location>
</feature>
<keyword evidence="16" id="KW-0670">Pyruvate</keyword>
<evidence type="ECO:0000313" key="17">
    <source>
        <dbReference type="Proteomes" id="UP000242519"/>
    </source>
</evidence>
<sequence>MASPTVPMGVYLWKRLASLGIEHVFGVPGDFNLTLLDQIYDVPELKWLGTCNELNGAYAADGYARIKGHPAALLTTYGVGELSAMNGVAGAYAEQAGMIHLVGMTSRPIQKMRALIHHTMEPNMDHGIYIGMAEPVRKTYTFLTNDATMAEEIDRVIIEGIKSRLPVFIYIPTDVVTVQLDAKRLDTPLDASIQNDKSVENAIVKSVLELIKSASKPVIVADVLTIRHGGRELARELVDLTQFESFSTPLSKGIIDETHPSYGGLYNGTVSFPGVAEAIHGSDLVLNLGPLLSDSNTGAFTRELKDENAPVLNKSTSGAIEQSYTWQRIGQFLQENDIVLAESGTAQFGMPDATFPANVRYITQIFWSSIGYTVGACLGALVAAKELKIPGRVVLIVGEGSMQMTVQEIGSYIRYGFKPIIFVINNNGYSIERAINGPKQAYNEVSMLWDHQKMLEFFGAREETGIKSKSYKCTTVEELEKVLLDEKFAKADCIQVCEIVMDQFDYPWRLTKQVEIAQARARAMAGKY</sequence>
<dbReference type="GO" id="GO:0000949">
    <property type="term" value="P:aromatic amino acid family catabolic process to alcohol via Ehrlich pathway"/>
    <property type="evidence" value="ECO:0007669"/>
    <property type="project" value="TreeGrafter"/>
</dbReference>
<evidence type="ECO:0000313" key="16">
    <source>
        <dbReference type="EMBL" id="OWP05492.1"/>
    </source>
</evidence>
<dbReference type="GO" id="GO:0005634">
    <property type="term" value="C:nucleus"/>
    <property type="evidence" value="ECO:0007669"/>
    <property type="project" value="TreeGrafter"/>
</dbReference>
<gene>
    <name evidence="16" type="ORF">B2J93_7836</name>
</gene>
<feature type="binding site" evidence="11">
    <location>
        <position position="426"/>
    </location>
    <ligand>
        <name>Mg(2+)</name>
        <dbReference type="ChEBI" id="CHEBI:18420"/>
    </ligand>
</feature>
<dbReference type="InterPro" id="IPR011766">
    <property type="entry name" value="TPP_enzyme_TPP-bd"/>
</dbReference>
<comment type="caution">
    <text evidence="16">The sequence shown here is derived from an EMBL/GenBank/DDBJ whole genome shotgun (WGS) entry which is preliminary data.</text>
</comment>
<comment type="cofactor">
    <cofactor evidence="2">
        <name>thiamine diphosphate</name>
        <dbReference type="ChEBI" id="CHEBI:58937"/>
    </cofactor>
</comment>
<dbReference type="EMBL" id="MZNU01000068">
    <property type="protein sequence ID" value="OWP05492.1"/>
    <property type="molecule type" value="Genomic_DNA"/>
</dbReference>
<evidence type="ECO:0000256" key="4">
    <source>
        <dbReference type="ARBA" id="ARBA00013202"/>
    </source>
</evidence>
<dbReference type="PANTHER" id="PTHR43452:SF3">
    <property type="entry name" value="TRANSAMINATED AMINO ACID DECARBOXYLASE"/>
    <property type="match status" value="1"/>
</dbReference>
<evidence type="ECO:0000259" key="13">
    <source>
        <dbReference type="Pfam" id="PF00205"/>
    </source>
</evidence>
<keyword evidence="7" id="KW-0210">Decarboxylase</keyword>
<keyword evidence="6 11" id="KW-0479">Metal-binding</keyword>
<dbReference type="InterPro" id="IPR047213">
    <property type="entry name" value="TPP_PYR_PDC_IPDC-like"/>
</dbReference>
<keyword evidence="17" id="KW-1185">Reference proteome</keyword>
<dbReference type="InParanoid" id="A0A218ZCL6"/>
<dbReference type="FunFam" id="3.40.50.970:FF:000019">
    <property type="entry name" value="Pyruvate decarboxylase isozyme"/>
    <property type="match status" value="1"/>
</dbReference>
<keyword evidence="10" id="KW-0456">Lyase</keyword>
<dbReference type="PANTHER" id="PTHR43452">
    <property type="entry name" value="PYRUVATE DECARBOXYLASE"/>
    <property type="match status" value="1"/>
</dbReference>
<dbReference type="Proteomes" id="UP000242519">
    <property type="component" value="Unassembled WGS sequence"/>
</dbReference>
<dbReference type="Pfam" id="PF00205">
    <property type="entry name" value="TPP_enzyme_M"/>
    <property type="match status" value="1"/>
</dbReference>
<reference evidence="16 17" key="1">
    <citation type="submission" date="2017-04" db="EMBL/GenBank/DDBJ databases">
        <title>Draft genome sequence of Marssonina coronaria NL1: causal agent of apple blotch.</title>
        <authorList>
            <person name="Cheng Q."/>
        </authorList>
    </citation>
    <scope>NUCLEOTIDE SEQUENCE [LARGE SCALE GENOMIC DNA]</scope>
    <source>
        <strain evidence="16 17">NL1</strain>
    </source>
</reference>
<comment type="cofactor">
    <cofactor evidence="11">
        <name>Mg(2+)</name>
        <dbReference type="ChEBI" id="CHEBI:18420"/>
    </cofactor>
    <text evidence="11">Binds 1 Mg(2+) per subunit.</text>
</comment>
<feature type="domain" description="Thiamine pyrophosphate enzyme N-terminal TPP-binding" evidence="15">
    <location>
        <begin position="11"/>
        <end position="125"/>
    </location>
</feature>
<evidence type="ECO:0000256" key="1">
    <source>
        <dbReference type="ARBA" id="ARBA00001041"/>
    </source>
</evidence>
<organism evidence="16 17">
    <name type="scientific">Diplocarpon coronariae</name>
    <dbReference type="NCBI Taxonomy" id="2795749"/>
    <lineage>
        <taxon>Eukaryota</taxon>
        <taxon>Fungi</taxon>
        <taxon>Dikarya</taxon>
        <taxon>Ascomycota</taxon>
        <taxon>Pezizomycotina</taxon>
        <taxon>Leotiomycetes</taxon>
        <taxon>Helotiales</taxon>
        <taxon>Drepanopezizaceae</taxon>
        <taxon>Diplocarpon</taxon>
    </lineage>
</organism>
<protein>
    <recommendedName>
        <fullName evidence="5">Pyruvate decarboxylase</fullName>
        <ecNumber evidence="4">4.1.1.1</ecNumber>
    </recommendedName>
</protein>
<evidence type="ECO:0000259" key="15">
    <source>
        <dbReference type="Pfam" id="PF02776"/>
    </source>
</evidence>
<dbReference type="PIRSF" id="PIRSF036565">
    <property type="entry name" value="Pyruvt_ip_decrb"/>
    <property type="match status" value="1"/>
</dbReference>
<accession>A0A218ZCL6</accession>
<dbReference type="InterPro" id="IPR012001">
    <property type="entry name" value="Thiamin_PyroP_enz_TPP-bd_dom"/>
</dbReference>
<dbReference type="InterPro" id="IPR029061">
    <property type="entry name" value="THDP-binding"/>
</dbReference>
<evidence type="ECO:0000256" key="5">
    <source>
        <dbReference type="ARBA" id="ARBA00014422"/>
    </source>
</evidence>
<dbReference type="SUPFAM" id="SSF52518">
    <property type="entry name" value="Thiamin diphosphate-binding fold (THDP-binding)"/>
    <property type="match status" value="2"/>
</dbReference>
<dbReference type="FunFam" id="3.40.50.970:FF:000024">
    <property type="entry name" value="Pyruvate decarboxylase isozyme"/>
    <property type="match status" value="1"/>
</dbReference>
<keyword evidence="9 12" id="KW-0786">Thiamine pyrophosphate</keyword>
<comment type="similarity">
    <text evidence="3 12">Belongs to the TPP enzyme family.</text>
</comment>
<dbReference type="SUPFAM" id="SSF52467">
    <property type="entry name" value="DHS-like NAD/FAD-binding domain"/>
    <property type="match status" value="1"/>
</dbReference>
<evidence type="ECO:0000256" key="3">
    <source>
        <dbReference type="ARBA" id="ARBA00007812"/>
    </source>
</evidence>
<dbReference type="InterPro" id="IPR029035">
    <property type="entry name" value="DHS-like_NAD/FAD-binding_dom"/>
</dbReference>
<dbReference type="Pfam" id="PF02775">
    <property type="entry name" value="TPP_enzyme_C"/>
    <property type="match status" value="1"/>
</dbReference>